<dbReference type="PANTHER" id="PTHR43611:SF3">
    <property type="entry name" value="FLAVIN MONONUCLEOTIDE HYDROLASE 1, CHLOROPLATIC"/>
    <property type="match status" value="1"/>
</dbReference>
<dbReference type="AlphaFoldDB" id="A0AAU8N649"/>
<dbReference type="NCBIfam" id="TIGR01509">
    <property type="entry name" value="HAD-SF-IA-v3"/>
    <property type="match status" value="1"/>
</dbReference>
<sequence>MSADPAQSRRSSARRSAGSARASAAGATGGVDAIILDLGNVLYAWEAVAAVAGRVSLPAWEEFCAGADFAALNRRSDLGEDFDAIVADLATAHPERPDWADVLRLYRACFRDSLTGPVPGMVSLVDELLATGVPLYCLTNYDGPTFDATRDLVPQLDRFAGIVVSGKEGLIKPDPAIFRVTLERFGLEPSRALFIDDSPVNTASAAGMGILTHTFTGSGALRAELIERGILPARAARP</sequence>
<protein>
    <submittedName>
        <fullName evidence="1">HAD family phosphatase</fullName>
    </submittedName>
</protein>
<dbReference type="PRINTS" id="PR00413">
    <property type="entry name" value="HADHALOGNASE"/>
</dbReference>
<dbReference type="InterPro" id="IPR036412">
    <property type="entry name" value="HAD-like_sf"/>
</dbReference>
<dbReference type="SFLD" id="SFLDG01129">
    <property type="entry name" value="C1.5:_HAD__Beta-PGM__Phosphata"/>
    <property type="match status" value="1"/>
</dbReference>
<dbReference type="Gene3D" id="3.40.50.1000">
    <property type="entry name" value="HAD superfamily/HAD-like"/>
    <property type="match status" value="1"/>
</dbReference>
<dbReference type="EMBL" id="CP159989">
    <property type="protein sequence ID" value="XCP83345.1"/>
    <property type="molecule type" value="Genomic_DNA"/>
</dbReference>
<gene>
    <name evidence="1" type="ORF">ABXS69_06245</name>
</gene>
<dbReference type="RefSeq" id="WP_366181553.1">
    <property type="nucleotide sequence ID" value="NZ_CP159989.1"/>
</dbReference>
<dbReference type="InterPro" id="IPR023214">
    <property type="entry name" value="HAD_sf"/>
</dbReference>
<name>A0AAU8N649_9ACTO</name>
<reference evidence="1" key="1">
    <citation type="submission" date="2024-05" db="EMBL/GenBank/DDBJ databases">
        <title>Draft genome assemblies of 36 bacteria isolated from hibernating arctic ground squirrels.</title>
        <authorList>
            <person name="McKee H."/>
            <person name="Mullen L."/>
            <person name="Drown D.M."/>
            <person name="Duddleston K.N."/>
        </authorList>
    </citation>
    <scope>NUCLEOTIDE SEQUENCE</scope>
    <source>
        <strain evidence="1">AR004</strain>
    </source>
</reference>
<proteinExistence type="predicted"/>
<dbReference type="CDD" id="cd02603">
    <property type="entry name" value="HAD_sEH-N_like"/>
    <property type="match status" value="1"/>
</dbReference>
<dbReference type="PANTHER" id="PTHR43611">
    <property type="entry name" value="ALPHA-D-GLUCOSE 1-PHOSPHATE PHOSPHATASE"/>
    <property type="match status" value="1"/>
</dbReference>
<organism evidence="1">
    <name type="scientific">Actinomyces timonensis</name>
    <dbReference type="NCBI Taxonomy" id="1288391"/>
    <lineage>
        <taxon>Bacteria</taxon>
        <taxon>Bacillati</taxon>
        <taxon>Actinomycetota</taxon>
        <taxon>Actinomycetes</taxon>
        <taxon>Actinomycetales</taxon>
        <taxon>Actinomycetaceae</taxon>
        <taxon>Actinomyces</taxon>
    </lineage>
</organism>
<dbReference type="SFLD" id="SFLDS00003">
    <property type="entry name" value="Haloacid_Dehalogenase"/>
    <property type="match status" value="1"/>
</dbReference>
<accession>A0AAU8N649</accession>
<dbReference type="SUPFAM" id="SSF56784">
    <property type="entry name" value="HAD-like"/>
    <property type="match status" value="1"/>
</dbReference>
<evidence type="ECO:0000313" key="1">
    <source>
        <dbReference type="EMBL" id="XCP83345.1"/>
    </source>
</evidence>
<dbReference type="InterPro" id="IPR006439">
    <property type="entry name" value="HAD-SF_hydro_IA"/>
</dbReference>
<dbReference type="Pfam" id="PF00702">
    <property type="entry name" value="Hydrolase"/>
    <property type="match status" value="1"/>
</dbReference>